<name>A0A4Y2UA99_ARAVE</name>
<proteinExistence type="predicted"/>
<dbReference type="Proteomes" id="UP000499080">
    <property type="component" value="Unassembled WGS sequence"/>
</dbReference>
<organism evidence="1 2">
    <name type="scientific">Araneus ventricosus</name>
    <name type="common">Orbweaver spider</name>
    <name type="synonym">Epeira ventricosa</name>
    <dbReference type="NCBI Taxonomy" id="182803"/>
    <lineage>
        <taxon>Eukaryota</taxon>
        <taxon>Metazoa</taxon>
        <taxon>Ecdysozoa</taxon>
        <taxon>Arthropoda</taxon>
        <taxon>Chelicerata</taxon>
        <taxon>Arachnida</taxon>
        <taxon>Araneae</taxon>
        <taxon>Araneomorphae</taxon>
        <taxon>Entelegynae</taxon>
        <taxon>Araneoidea</taxon>
        <taxon>Araneidae</taxon>
        <taxon>Araneus</taxon>
    </lineage>
</organism>
<keyword evidence="2" id="KW-1185">Reference proteome</keyword>
<evidence type="ECO:0000313" key="2">
    <source>
        <dbReference type="Proteomes" id="UP000499080"/>
    </source>
</evidence>
<reference evidence="1 2" key="1">
    <citation type="journal article" date="2019" name="Sci. Rep.">
        <title>Orb-weaving spider Araneus ventricosus genome elucidates the spidroin gene catalogue.</title>
        <authorList>
            <person name="Kono N."/>
            <person name="Nakamura H."/>
            <person name="Ohtoshi R."/>
            <person name="Moran D.A.P."/>
            <person name="Shinohara A."/>
            <person name="Yoshida Y."/>
            <person name="Fujiwara M."/>
            <person name="Mori M."/>
            <person name="Tomita M."/>
            <person name="Arakawa K."/>
        </authorList>
    </citation>
    <scope>NUCLEOTIDE SEQUENCE [LARGE SCALE GENOMIC DNA]</scope>
</reference>
<sequence>MVKEVQIIFPVRNHKSFACRHSFLSSGKVVNKHYYRYKQRRVQQGFEDFGTIRRLGEDWQVYDLEKLSDVYNEVPGIRSSANIFIKRYQSRKGEVGTKIRCFSHYIFDSGQEFRSLVKKPKARRRSNISLYTSSGEQDNRRKDRGREVIAYNQFQRKLDNISGSEMVPECNRCFFESWRSQ</sequence>
<evidence type="ECO:0000313" key="1">
    <source>
        <dbReference type="EMBL" id="GBO08457.1"/>
    </source>
</evidence>
<dbReference type="AlphaFoldDB" id="A0A4Y2UA99"/>
<comment type="caution">
    <text evidence="1">The sequence shown here is derived from an EMBL/GenBank/DDBJ whole genome shotgun (WGS) entry which is preliminary data.</text>
</comment>
<protein>
    <submittedName>
        <fullName evidence="1">Uncharacterized protein</fullName>
    </submittedName>
</protein>
<gene>
    <name evidence="1" type="ORF">AVEN_234079_1</name>
</gene>
<dbReference type="EMBL" id="BGPR01034192">
    <property type="protein sequence ID" value="GBO08457.1"/>
    <property type="molecule type" value="Genomic_DNA"/>
</dbReference>
<accession>A0A4Y2UA99</accession>